<reference evidence="1" key="1">
    <citation type="submission" date="2022-11" db="EMBL/GenBank/DDBJ databases">
        <title>Centuries of genome instability and evolution in soft-shell clam transmissible cancer (bioRxiv).</title>
        <authorList>
            <person name="Hart S.F.M."/>
            <person name="Yonemitsu M.A."/>
            <person name="Giersch R.M."/>
            <person name="Beal B.F."/>
            <person name="Arriagada G."/>
            <person name="Davis B.W."/>
            <person name="Ostrander E.A."/>
            <person name="Goff S.P."/>
            <person name="Metzger M.J."/>
        </authorList>
    </citation>
    <scope>NUCLEOTIDE SEQUENCE</scope>
    <source>
        <strain evidence="1">MELC-2E11</strain>
        <tissue evidence="1">Siphon/mantle</tissue>
    </source>
</reference>
<accession>A0ABY7FXU4</accession>
<keyword evidence="2" id="KW-1185">Reference proteome</keyword>
<proteinExistence type="predicted"/>
<sequence>MMNDSANLPNQLERWRHYSPLGKETYIGIFLVIVQTFADDPKYSAVEFDGCESPNCAMAMHSPELLLVLAEFFH</sequence>
<name>A0ABY7FXU4_MYAAR</name>
<dbReference type="Proteomes" id="UP001164746">
    <property type="component" value="Chromosome 13"/>
</dbReference>
<organism evidence="1 2">
    <name type="scientific">Mya arenaria</name>
    <name type="common">Soft-shell clam</name>
    <dbReference type="NCBI Taxonomy" id="6604"/>
    <lineage>
        <taxon>Eukaryota</taxon>
        <taxon>Metazoa</taxon>
        <taxon>Spiralia</taxon>
        <taxon>Lophotrochozoa</taxon>
        <taxon>Mollusca</taxon>
        <taxon>Bivalvia</taxon>
        <taxon>Autobranchia</taxon>
        <taxon>Heteroconchia</taxon>
        <taxon>Euheterodonta</taxon>
        <taxon>Imparidentia</taxon>
        <taxon>Neoheterodontei</taxon>
        <taxon>Myida</taxon>
        <taxon>Myoidea</taxon>
        <taxon>Myidae</taxon>
        <taxon>Mya</taxon>
    </lineage>
</organism>
<evidence type="ECO:0000313" key="1">
    <source>
        <dbReference type="EMBL" id="WAR23966.1"/>
    </source>
</evidence>
<protein>
    <submittedName>
        <fullName evidence="1">Uncharacterized protein</fullName>
    </submittedName>
</protein>
<dbReference type="EMBL" id="CP111024">
    <property type="protein sequence ID" value="WAR23966.1"/>
    <property type="molecule type" value="Genomic_DNA"/>
</dbReference>
<evidence type="ECO:0000313" key="2">
    <source>
        <dbReference type="Proteomes" id="UP001164746"/>
    </source>
</evidence>
<gene>
    <name evidence="1" type="ORF">MAR_037635</name>
</gene>